<reference evidence="3" key="1">
    <citation type="journal article" date="2019" name="Int. J. Syst. Evol. Microbiol.">
        <title>The Global Catalogue of Microorganisms (GCM) 10K type strain sequencing project: providing services to taxonomists for standard genome sequencing and annotation.</title>
        <authorList>
            <consortium name="The Broad Institute Genomics Platform"/>
            <consortium name="The Broad Institute Genome Sequencing Center for Infectious Disease"/>
            <person name="Wu L."/>
            <person name="Ma J."/>
        </authorList>
    </citation>
    <scope>NUCLEOTIDE SEQUENCE [LARGE SCALE GENOMIC DNA]</scope>
    <source>
        <strain evidence="3">JCM 17085</strain>
    </source>
</reference>
<dbReference type="Pfam" id="PF00899">
    <property type="entry name" value="ThiF"/>
    <property type="match status" value="1"/>
</dbReference>
<evidence type="ECO:0000313" key="3">
    <source>
        <dbReference type="Proteomes" id="UP001500841"/>
    </source>
</evidence>
<dbReference type="Gene3D" id="3.40.50.720">
    <property type="entry name" value="NAD(P)-binding Rossmann-like Domain"/>
    <property type="match status" value="1"/>
</dbReference>
<dbReference type="InterPro" id="IPR036873">
    <property type="entry name" value="Rhodanese-like_dom_sf"/>
</dbReference>
<organism evidence="2 3">
    <name type="scientific">Mucilaginibacter panaciglaebae</name>
    <dbReference type="NCBI Taxonomy" id="502331"/>
    <lineage>
        <taxon>Bacteria</taxon>
        <taxon>Pseudomonadati</taxon>
        <taxon>Bacteroidota</taxon>
        <taxon>Sphingobacteriia</taxon>
        <taxon>Sphingobacteriales</taxon>
        <taxon>Sphingobacteriaceae</taxon>
        <taxon>Mucilaginibacter</taxon>
    </lineage>
</organism>
<dbReference type="Gene3D" id="3.40.250.10">
    <property type="entry name" value="Rhodanese-like domain"/>
    <property type="match status" value="1"/>
</dbReference>
<sequence>MNTDWLRYSCQVALPGFGDVAQQRLLRAKVLIIGAGGLGCPAALYLAAAGVGTLGIADFDVVSVSNLHRQVLFNPGDVGKKKAVIICEKLQQQNPQINLITHDLQVMSDNVLELVQPYDIVVDCTDNFDARYLVNDACVIAGKPLVYGAIYQFEGHAAVWNITNTDDTKSPNYRDLFPAVDATQIPNCADGGVIPTLAGIIGCIQANEVIKYITQTGELLAGKVMIFDALAMQSRLIKISKTTNTNIQSLTQSIEIPILTIAEVKQGLADNALELVDIRTDRERDEINIGGTHFEADEVDENMDYLTGPGVKVLYCSSGKRSGEVVKYIKQKSPQAKVYSLAGGLKAWFEQVDS</sequence>
<dbReference type="InterPro" id="IPR035985">
    <property type="entry name" value="Ubiquitin-activating_enz"/>
</dbReference>
<dbReference type="PROSITE" id="PS50206">
    <property type="entry name" value="RHODANESE_3"/>
    <property type="match status" value="1"/>
</dbReference>
<gene>
    <name evidence="2" type="primary">moeB</name>
    <name evidence="2" type="ORF">GCM10022392_00650</name>
</gene>
<dbReference type="SUPFAM" id="SSF52821">
    <property type="entry name" value="Rhodanese/Cell cycle control phosphatase"/>
    <property type="match status" value="1"/>
</dbReference>
<dbReference type="CDD" id="cd00158">
    <property type="entry name" value="RHOD"/>
    <property type="match status" value="1"/>
</dbReference>
<keyword evidence="2" id="KW-0548">Nucleotidyltransferase</keyword>
<comment type="caution">
    <text evidence="2">The sequence shown here is derived from an EMBL/GenBank/DDBJ whole genome shotgun (WGS) entry which is preliminary data.</text>
</comment>
<dbReference type="EMBL" id="BAABCV010000001">
    <property type="protein sequence ID" value="GAA4083861.1"/>
    <property type="molecule type" value="Genomic_DNA"/>
</dbReference>
<feature type="domain" description="Rhodanese" evidence="1">
    <location>
        <begin position="313"/>
        <end position="353"/>
    </location>
</feature>
<keyword evidence="3" id="KW-1185">Reference proteome</keyword>
<dbReference type="RefSeq" id="WP_345100176.1">
    <property type="nucleotide sequence ID" value="NZ_BAABCV010000001.1"/>
</dbReference>
<dbReference type="SUPFAM" id="SSF69572">
    <property type="entry name" value="Activating enzymes of the ubiquitin-like proteins"/>
    <property type="match status" value="1"/>
</dbReference>
<dbReference type="CDD" id="cd00757">
    <property type="entry name" value="ThiF_MoeB_HesA_family"/>
    <property type="match status" value="1"/>
</dbReference>
<dbReference type="Proteomes" id="UP001500841">
    <property type="component" value="Unassembled WGS sequence"/>
</dbReference>
<dbReference type="InterPro" id="IPR001763">
    <property type="entry name" value="Rhodanese-like_dom"/>
</dbReference>
<keyword evidence="2" id="KW-0808">Transferase</keyword>
<evidence type="ECO:0000259" key="1">
    <source>
        <dbReference type="PROSITE" id="PS50206"/>
    </source>
</evidence>
<dbReference type="GO" id="GO:0016779">
    <property type="term" value="F:nucleotidyltransferase activity"/>
    <property type="evidence" value="ECO:0007669"/>
    <property type="project" value="UniProtKB-KW"/>
</dbReference>
<dbReference type="Pfam" id="PF00581">
    <property type="entry name" value="Rhodanese"/>
    <property type="match status" value="1"/>
</dbReference>
<dbReference type="InterPro" id="IPR045886">
    <property type="entry name" value="ThiF/MoeB/HesA"/>
</dbReference>
<name>A0ABP7W9N1_9SPHI</name>
<dbReference type="InterPro" id="IPR000594">
    <property type="entry name" value="ThiF_NAD_FAD-bd"/>
</dbReference>
<dbReference type="PANTHER" id="PTHR10953">
    <property type="entry name" value="UBIQUITIN-ACTIVATING ENZYME E1"/>
    <property type="match status" value="1"/>
</dbReference>
<proteinExistence type="predicted"/>
<dbReference type="PANTHER" id="PTHR10953:SF102">
    <property type="entry name" value="ADENYLYLTRANSFERASE AND SULFURTRANSFERASE MOCS3"/>
    <property type="match status" value="1"/>
</dbReference>
<accession>A0ABP7W9N1</accession>
<evidence type="ECO:0000313" key="2">
    <source>
        <dbReference type="EMBL" id="GAA4083861.1"/>
    </source>
</evidence>
<protein>
    <submittedName>
        <fullName evidence="2">Molybdopterin-synthase adenylyltransferase MoeB</fullName>
    </submittedName>
</protein>